<dbReference type="AlphaFoldDB" id="A0A7K1YDF4"/>
<feature type="domain" description="Probable sensor" evidence="1">
    <location>
        <begin position="35"/>
        <end position="123"/>
    </location>
</feature>
<dbReference type="RefSeq" id="WP_160845807.1">
    <property type="nucleotide sequence ID" value="NZ_WVHT01000009.1"/>
</dbReference>
<reference evidence="2 3" key="1">
    <citation type="submission" date="2019-11" db="EMBL/GenBank/DDBJ databases">
        <title>Pedobacter sp. HMF7647 Genome sequencing and assembly.</title>
        <authorList>
            <person name="Kang H."/>
            <person name="Kim H."/>
            <person name="Joh K."/>
        </authorList>
    </citation>
    <scope>NUCLEOTIDE SEQUENCE [LARGE SCALE GENOMIC DNA]</scope>
    <source>
        <strain evidence="2 3">HMF7647</strain>
    </source>
</reference>
<dbReference type="Proteomes" id="UP000466586">
    <property type="component" value="Unassembled WGS sequence"/>
</dbReference>
<accession>A0A7K1YDF4</accession>
<name>A0A7K1YDF4_9SPHI</name>
<sequence length="380" mass="41663">MVYKSTYETGRTVAEIVEKHFSCHIDEAGRAGQKDLAPVPDAKVAESIIDAAFWASLRKEEGHSPRISIAYLPPSQAGEPLVFEKSLPLSPSILTKVAPGVERPGIHLGVWIENGELCIWGTTLQIPNFCFVLDVSEPGLIVIKHRRLYGFGKFTNVLVLKGDEVKVINEKSANLPDSPAIVKSLLGLSNPTCFNDSVNVLIQLAVSMRNHQRGGILLVVPAATDVWKESIIHPVQYAVEPTFFGLSGLLRKDKTERSQSQWQGLLNKQIEHLAGLTAVDGATVVTELHELLAFGAKIGRSERGSRVERMIVTEPIVGNEEKQLHPAQNGGTRHLAAAQFIHDQHDAIALVASQDGHFTVFSWSDTRNIVLAHRIDTLLL</sequence>
<dbReference type="InterPro" id="IPR048551">
    <property type="entry name" value="DACNV"/>
</dbReference>
<gene>
    <name evidence="2" type="ORF">GS399_16750</name>
</gene>
<protein>
    <recommendedName>
        <fullName evidence="1">Probable sensor domain-containing protein</fullName>
    </recommendedName>
</protein>
<evidence type="ECO:0000313" key="2">
    <source>
        <dbReference type="EMBL" id="MXV52625.1"/>
    </source>
</evidence>
<proteinExistence type="predicted"/>
<dbReference type="Pfam" id="PF21751">
    <property type="entry name" value="DACNV"/>
    <property type="match status" value="1"/>
</dbReference>
<dbReference type="EMBL" id="WVHT01000009">
    <property type="protein sequence ID" value="MXV52625.1"/>
    <property type="molecule type" value="Genomic_DNA"/>
</dbReference>
<keyword evidence="3" id="KW-1185">Reference proteome</keyword>
<evidence type="ECO:0000259" key="1">
    <source>
        <dbReference type="Pfam" id="PF21751"/>
    </source>
</evidence>
<comment type="caution">
    <text evidence="2">The sequence shown here is derived from an EMBL/GenBank/DDBJ whole genome shotgun (WGS) entry which is preliminary data.</text>
</comment>
<evidence type="ECO:0000313" key="3">
    <source>
        <dbReference type="Proteomes" id="UP000466586"/>
    </source>
</evidence>
<organism evidence="2 3">
    <name type="scientific">Hufsiella arboris</name>
    <dbReference type="NCBI Taxonomy" id="2695275"/>
    <lineage>
        <taxon>Bacteria</taxon>
        <taxon>Pseudomonadati</taxon>
        <taxon>Bacteroidota</taxon>
        <taxon>Sphingobacteriia</taxon>
        <taxon>Sphingobacteriales</taxon>
        <taxon>Sphingobacteriaceae</taxon>
        <taxon>Hufsiella</taxon>
    </lineage>
</organism>